<evidence type="ECO:0000313" key="10">
    <source>
        <dbReference type="Proteomes" id="UP001221413"/>
    </source>
</evidence>
<dbReference type="Pfam" id="PF00082">
    <property type="entry name" value="Peptidase_S8"/>
    <property type="match status" value="1"/>
</dbReference>
<evidence type="ECO:0000256" key="3">
    <source>
        <dbReference type="ARBA" id="ARBA00022801"/>
    </source>
</evidence>
<keyword evidence="7" id="KW-0472">Membrane</keyword>
<protein>
    <submittedName>
        <fullName evidence="9">Tk-subtilisin</fullName>
    </submittedName>
</protein>
<keyword evidence="7" id="KW-1133">Transmembrane helix</keyword>
<feature type="transmembrane region" description="Helical" evidence="7">
    <location>
        <begin position="89"/>
        <end position="114"/>
    </location>
</feature>
<feature type="active site" description="Charge relay system" evidence="5">
    <location>
        <position position="307"/>
    </location>
</feature>
<feature type="active site" description="Charge relay system" evidence="5">
    <location>
        <position position="466"/>
    </location>
</feature>
<evidence type="ECO:0000256" key="2">
    <source>
        <dbReference type="ARBA" id="ARBA00022670"/>
    </source>
</evidence>
<keyword evidence="4 5" id="KW-0720">Serine protease</keyword>
<evidence type="ECO:0000256" key="1">
    <source>
        <dbReference type="ARBA" id="ARBA00011073"/>
    </source>
</evidence>
<name>A0AAD6IRH2_DREDA</name>
<comment type="similarity">
    <text evidence="1 5">Belongs to the peptidase S8 family.</text>
</comment>
<feature type="region of interest" description="Disordered" evidence="6">
    <location>
        <begin position="37"/>
        <end position="56"/>
    </location>
</feature>
<dbReference type="InterPro" id="IPR015500">
    <property type="entry name" value="Peptidase_S8_subtilisin-rel"/>
</dbReference>
<organism evidence="9 10">
    <name type="scientific">Drechslerella dactyloides</name>
    <name type="common">Nematode-trapping fungus</name>
    <name type="synonym">Arthrobotrys dactyloides</name>
    <dbReference type="NCBI Taxonomy" id="74499"/>
    <lineage>
        <taxon>Eukaryota</taxon>
        <taxon>Fungi</taxon>
        <taxon>Dikarya</taxon>
        <taxon>Ascomycota</taxon>
        <taxon>Pezizomycotina</taxon>
        <taxon>Orbiliomycetes</taxon>
        <taxon>Orbiliales</taxon>
        <taxon>Orbiliaceae</taxon>
        <taxon>Drechslerella</taxon>
    </lineage>
</organism>
<feature type="active site" description="Charge relay system" evidence="5">
    <location>
        <position position="268"/>
    </location>
</feature>
<dbReference type="Gene3D" id="3.40.50.200">
    <property type="entry name" value="Peptidase S8/S53 domain"/>
    <property type="match status" value="1"/>
</dbReference>
<proteinExistence type="inferred from homology"/>
<feature type="compositionally biased region" description="Polar residues" evidence="6">
    <location>
        <begin position="162"/>
        <end position="174"/>
    </location>
</feature>
<dbReference type="AlphaFoldDB" id="A0AAD6IRH2"/>
<dbReference type="PANTHER" id="PTHR43806">
    <property type="entry name" value="PEPTIDASE S8"/>
    <property type="match status" value="1"/>
</dbReference>
<feature type="transmembrane region" description="Helical" evidence="7">
    <location>
        <begin position="9"/>
        <end position="27"/>
    </location>
</feature>
<keyword evidence="3 5" id="KW-0378">Hydrolase</keyword>
<dbReference type="GO" id="GO:0006508">
    <property type="term" value="P:proteolysis"/>
    <property type="evidence" value="ECO:0007669"/>
    <property type="project" value="UniProtKB-KW"/>
</dbReference>
<sequence>MRLVSRRWGIVYIATVVVFLTLFPFALRDFKTSTLEGSAHRRTSGPRDVNARSEPPRFRVSENTPVFGSEVAKRESNADTQLQDIVKTLAIVAGSAAGGVLLSIIIGVAIYWFLKRRRRCFHRQQQPIMLTGTAADDARHSAGISNVAGNVLDVRVHVIGTSTPTPETQSQGLSLPTPVTEVTPRQASTPAQATPTSLEGAAACPESRSRAKSYVESPPVMGSMHDVKDSSREIDHFDPFLKNIHEKAPALVDFDPDTQSPTPVLLLDSGIQAEHKLLEEFVKDGQIKPWRTFDMDDVNSLKDTNGHGTACAFIIASVTQGAIIYSGRVCAGGKENPPLAQNIAQAILAAVKEHDEPDGIRFQLIVIPIGFLEDNPELSRAVQVALNRKILIIAAAGNEGDSCATYPADYDSVIAACSSDHLGNKSKFSASLNNKNDAPLYILGENLVLPWTSAPGKSTMLKSGTSFSAAILAGVCAALLQIASSRPQDALMLREYRKMHGVLSRIRRSNVFNPEEFKEEFISHDSLMNP</sequence>
<feature type="region of interest" description="Disordered" evidence="6">
    <location>
        <begin position="162"/>
        <end position="229"/>
    </location>
</feature>
<dbReference type="CDD" id="cd12087">
    <property type="entry name" value="TM_EGFR-like"/>
    <property type="match status" value="1"/>
</dbReference>
<accession>A0AAD6IRH2</accession>
<comment type="caution">
    <text evidence="9">The sequence shown here is derived from an EMBL/GenBank/DDBJ whole genome shotgun (WGS) entry which is preliminary data.</text>
</comment>
<keyword evidence="7" id="KW-0812">Transmembrane</keyword>
<evidence type="ECO:0000256" key="4">
    <source>
        <dbReference type="ARBA" id="ARBA00022825"/>
    </source>
</evidence>
<dbReference type="PROSITE" id="PS51892">
    <property type="entry name" value="SUBTILASE"/>
    <property type="match status" value="1"/>
</dbReference>
<gene>
    <name evidence="9" type="ORF">Dda_8396</name>
</gene>
<dbReference type="InterPro" id="IPR000209">
    <property type="entry name" value="Peptidase_S8/S53_dom"/>
</dbReference>
<evidence type="ECO:0000256" key="6">
    <source>
        <dbReference type="SAM" id="MobiDB-lite"/>
    </source>
</evidence>
<evidence type="ECO:0000313" key="9">
    <source>
        <dbReference type="EMBL" id="KAJ6256534.1"/>
    </source>
</evidence>
<dbReference type="InterPro" id="IPR036852">
    <property type="entry name" value="Peptidase_S8/S53_dom_sf"/>
</dbReference>
<reference evidence="9" key="1">
    <citation type="submission" date="2023-01" db="EMBL/GenBank/DDBJ databases">
        <title>The chitinases involved in constricting ring structure development in the nematode-trapping fungus Drechslerella dactyloides.</title>
        <authorList>
            <person name="Wang R."/>
            <person name="Zhang L."/>
            <person name="Tang P."/>
            <person name="Li S."/>
            <person name="Liang L."/>
        </authorList>
    </citation>
    <scope>NUCLEOTIDE SEQUENCE</scope>
    <source>
        <strain evidence="9">YMF1.00031</strain>
    </source>
</reference>
<dbReference type="PRINTS" id="PR00723">
    <property type="entry name" value="SUBTILISIN"/>
</dbReference>
<keyword evidence="10" id="KW-1185">Reference proteome</keyword>
<feature type="domain" description="Peptidase S8/S53" evidence="8">
    <location>
        <begin position="266"/>
        <end position="481"/>
    </location>
</feature>
<feature type="compositionally biased region" description="Polar residues" evidence="6">
    <location>
        <begin position="183"/>
        <end position="197"/>
    </location>
</feature>
<evidence type="ECO:0000259" key="8">
    <source>
        <dbReference type="Pfam" id="PF00082"/>
    </source>
</evidence>
<dbReference type="EMBL" id="JAQGDS010000012">
    <property type="protein sequence ID" value="KAJ6256534.1"/>
    <property type="molecule type" value="Genomic_DNA"/>
</dbReference>
<dbReference type="InterPro" id="IPR050131">
    <property type="entry name" value="Peptidase_S8_subtilisin-like"/>
</dbReference>
<dbReference type="SUPFAM" id="SSF52743">
    <property type="entry name" value="Subtilisin-like"/>
    <property type="match status" value="1"/>
</dbReference>
<keyword evidence="2 5" id="KW-0645">Protease</keyword>
<dbReference type="GO" id="GO:0004252">
    <property type="term" value="F:serine-type endopeptidase activity"/>
    <property type="evidence" value="ECO:0007669"/>
    <property type="project" value="UniProtKB-UniRule"/>
</dbReference>
<evidence type="ECO:0000256" key="7">
    <source>
        <dbReference type="SAM" id="Phobius"/>
    </source>
</evidence>
<dbReference type="Proteomes" id="UP001221413">
    <property type="component" value="Unassembled WGS sequence"/>
</dbReference>
<evidence type="ECO:0000256" key="5">
    <source>
        <dbReference type="PROSITE-ProRule" id="PRU01240"/>
    </source>
</evidence>
<dbReference type="CDD" id="cd00306">
    <property type="entry name" value="Peptidases_S8_S53"/>
    <property type="match status" value="1"/>
</dbReference>
<dbReference type="PANTHER" id="PTHR43806:SF11">
    <property type="entry name" value="CEREVISIN-RELATED"/>
    <property type="match status" value="1"/>
</dbReference>